<organism evidence="1 2">
    <name type="scientific">Stereocaulon virgatum</name>
    <dbReference type="NCBI Taxonomy" id="373712"/>
    <lineage>
        <taxon>Eukaryota</taxon>
        <taxon>Fungi</taxon>
        <taxon>Dikarya</taxon>
        <taxon>Ascomycota</taxon>
        <taxon>Pezizomycotina</taxon>
        <taxon>Lecanoromycetes</taxon>
        <taxon>OSLEUM clade</taxon>
        <taxon>Lecanoromycetidae</taxon>
        <taxon>Lecanorales</taxon>
        <taxon>Lecanorineae</taxon>
        <taxon>Stereocaulaceae</taxon>
        <taxon>Stereocaulon</taxon>
    </lineage>
</organism>
<name>A0ABR4A8E5_9LECA</name>
<accession>A0ABR4A8E5</accession>
<dbReference type="EMBL" id="JBEFKJ010000017">
    <property type="protein sequence ID" value="KAL2041370.1"/>
    <property type="molecule type" value="Genomic_DNA"/>
</dbReference>
<keyword evidence="2" id="KW-1185">Reference proteome</keyword>
<reference evidence="1 2" key="1">
    <citation type="submission" date="2024-09" db="EMBL/GenBank/DDBJ databases">
        <title>Rethinking Asexuality: The Enigmatic Case of Functional Sexual Genes in Lepraria (Stereocaulaceae).</title>
        <authorList>
            <person name="Doellman M."/>
            <person name="Sun Y."/>
            <person name="Barcenas-Pena A."/>
            <person name="Lumbsch H.T."/>
            <person name="Grewe F."/>
        </authorList>
    </citation>
    <scope>NUCLEOTIDE SEQUENCE [LARGE SCALE GENOMIC DNA]</scope>
    <source>
        <strain evidence="1 2">Mercado 3170</strain>
    </source>
</reference>
<proteinExistence type="predicted"/>
<gene>
    <name evidence="1" type="ORF">N7G274_005752</name>
</gene>
<evidence type="ECO:0000313" key="1">
    <source>
        <dbReference type="EMBL" id="KAL2041370.1"/>
    </source>
</evidence>
<dbReference type="Proteomes" id="UP001590950">
    <property type="component" value="Unassembled WGS sequence"/>
</dbReference>
<protein>
    <submittedName>
        <fullName evidence="1">Uncharacterized protein</fullName>
    </submittedName>
</protein>
<evidence type="ECO:0000313" key="2">
    <source>
        <dbReference type="Proteomes" id="UP001590950"/>
    </source>
</evidence>
<sequence length="333" mass="37994">MTPDKIKNPLPSSTSRTFPERPKTVQQWQIALRRIKVLYFGGHWKQCVTRCNQLLREEKSQLTPLYSTYIYFYSALSSESIARHAHDFSTSKLQTLKEAKISYLAASSSLPIADKILFEDSEDWDHESAFTNTSSASEESAILCYYQSNTYVPDRLGYATSPSSVDSNDTVRKLKPLRPSALHIRKSISFTNQQTGEVMHLGQFPAPPDTPPFTPPPRSTSLQTTTPAPITFPTTSTSWLHPRAYERYNTHLISFSEMLAKHIRTIDSLIQTTQETQAARYTIKRMASYGDDEDARARDLKARIARLKAAGWRRERFVPERYQELCEEALAEL</sequence>
<comment type="caution">
    <text evidence="1">The sequence shown here is derived from an EMBL/GenBank/DDBJ whole genome shotgun (WGS) entry which is preliminary data.</text>
</comment>